<evidence type="ECO:0000313" key="3">
    <source>
        <dbReference type="Proteomes" id="UP000499080"/>
    </source>
</evidence>
<dbReference type="EMBL" id="BGPR01008696">
    <property type="protein sequence ID" value="GBN35442.1"/>
    <property type="molecule type" value="Genomic_DNA"/>
</dbReference>
<keyword evidence="3" id="KW-1185">Reference proteome</keyword>
<feature type="compositionally biased region" description="Low complexity" evidence="1">
    <location>
        <begin position="8"/>
        <end position="20"/>
    </location>
</feature>
<dbReference type="OrthoDB" id="6437361at2759"/>
<feature type="compositionally biased region" description="Low complexity" evidence="1">
    <location>
        <begin position="33"/>
        <end position="46"/>
    </location>
</feature>
<accession>A0A4Y2N963</accession>
<proteinExistence type="predicted"/>
<feature type="region of interest" description="Disordered" evidence="1">
    <location>
        <begin position="207"/>
        <end position="245"/>
    </location>
</feature>
<evidence type="ECO:0000313" key="2">
    <source>
        <dbReference type="EMBL" id="GBN35442.1"/>
    </source>
</evidence>
<feature type="region of interest" description="Disordered" evidence="1">
    <location>
        <begin position="1"/>
        <end position="55"/>
    </location>
</feature>
<dbReference type="Proteomes" id="UP000499080">
    <property type="component" value="Unassembled WGS sequence"/>
</dbReference>
<name>A0A4Y2N963_ARAVE</name>
<comment type="caution">
    <text evidence="2">The sequence shown here is derived from an EMBL/GenBank/DDBJ whole genome shotgun (WGS) entry which is preliminary data.</text>
</comment>
<organism evidence="2 3">
    <name type="scientific">Araneus ventricosus</name>
    <name type="common">Orbweaver spider</name>
    <name type="synonym">Epeira ventricosa</name>
    <dbReference type="NCBI Taxonomy" id="182803"/>
    <lineage>
        <taxon>Eukaryota</taxon>
        <taxon>Metazoa</taxon>
        <taxon>Ecdysozoa</taxon>
        <taxon>Arthropoda</taxon>
        <taxon>Chelicerata</taxon>
        <taxon>Arachnida</taxon>
        <taxon>Araneae</taxon>
        <taxon>Araneomorphae</taxon>
        <taxon>Entelegynae</taxon>
        <taxon>Araneoidea</taxon>
        <taxon>Araneidae</taxon>
        <taxon>Araneus</taxon>
    </lineage>
</organism>
<protein>
    <recommendedName>
        <fullName evidence="4">CCHC-type domain-containing protein</fullName>
    </recommendedName>
</protein>
<reference evidence="2 3" key="1">
    <citation type="journal article" date="2019" name="Sci. Rep.">
        <title>Orb-weaving spider Araneus ventricosus genome elucidates the spidroin gene catalogue.</title>
        <authorList>
            <person name="Kono N."/>
            <person name="Nakamura H."/>
            <person name="Ohtoshi R."/>
            <person name="Moran D.A.P."/>
            <person name="Shinohara A."/>
            <person name="Yoshida Y."/>
            <person name="Fujiwara M."/>
            <person name="Mori M."/>
            <person name="Tomita M."/>
            <person name="Arakawa K."/>
        </authorList>
    </citation>
    <scope>NUCLEOTIDE SEQUENCE [LARGE SCALE GENOMIC DNA]</scope>
</reference>
<dbReference type="AlphaFoldDB" id="A0A4Y2N963"/>
<feature type="compositionally biased region" description="Low complexity" evidence="1">
    <location>
        <begin position="367"/>
        <end position="386"/>
    </location>
</feature>
<sequence length="696" mass="77652">MPRRKFNCSENYNKNRNNNNAYFTRSSIKEARSPQSSDHSSSQNRQDSNEEQDRTLVGRTGQKFLQHGSISSDLSQENQSILSVVKTPQLKQQKLSKTSFTSDRFHSASQEDLLKFSMADNETSSPASLNQKTCLTPLSPELRKAIQNKIDHVEESRSASYSEMREKFPMRFANLKNFADGALLPEKADSNIEVASFTNPISNFSPAGQSSSKLFSSTPSNVPKPKLATSGKAEQLNSKAKLRALQSSHSTSSKFLSDTSDIEGAITEMSPIPMQELGDEEDLEVLFLKLKGKENISSTQQSTTESISKFPEDTCNLHEQVEKIKGFLSSKVPNVGHALFLLDQLQAEILANELINIKPYPQPQQMKNQTSKQVQTQTSQVSNQPPSSIPAVPSPNPTILLFPNSTSSGNLSDILNKELQPEEFNTTNIKPIKGNGLAISFKSNSDMINLQTKIDSNVNLKELIKSKSPAKRLPSLIVHNVPSSTTEETLQEALRDQLHLSAPLNLRFKFRGTIQDTSNWVFEASASILQSTLKIQKLHIGWSMFKIKEFFHIKRCNFCHAFGHTTKDCTYQIPSCVPSAPLTYLELLSRAKGGNKTIWLIPPVHHWYQGSRPGGYLSTDCSRRDQTTLTRFLSGHIRSLPFSDNSKCFEICPKCTAEQATPDHILACLGLSQQGLISNPLLTLDFFRLHRLMDLI</sequence>
<feature type="region of interest" description="Disordered" evidence="1">
    <location>
        <begin position="362"/>
        <end position="394"/>
    </location>
</feature>
<evidence type="ECO:0008006" key="4">
    <source>
        <dbReference type="Google" id="ProtNLM"/>
    </source>
</evidence>
<feature type="compositionally biased region" description="Polar residues" evidence="1">
    <location>
        <begin position="207"/>
        <end position="221"/>
    </location>
</feature>
<evidence type="ECO:0000256" key="1">
    <source>
        <dbReference type="SAM" id="MobiDB-lite"/>
    </source>
</evidence>
<gene>
    <name evidence="2" type="ORF">AVEN_95869_1</name>
</gene>